<protein>
    <submittedName>
        <fullName evidence="2">Uncharacterized protein</fullName>
    </submittedName>
</protein>
<dbReference type="AlphaFoldDB" id="A0A1F8C307"/>
<evidence type="ECO:0000313" key="2">
    <source>
        <dbReference type="EMBL" id="OGM70530.1"/>
    </source>
</evidence>
<feature type="transmembrane region" description="Helical" evidence="1">
    <location>
        <begin position="56"/>
        <end position="77"/>
    </location>
</feature>
<dbReference type="InterPro" id="IPR043715">
    <property type="entry name" value="DUF5656"/>
</dbReference>
<feature type="transmembrane region" description="Helical" evidence="1">
    <location>
        <begin position="237"/>
        <end position="255"/>
    </location>
</feature>
<keyword evidence="1" id="KW-0812">Transmembrane</keyword>
<feature type="transmembrane region" description="Helical" evidence="1">
    <location>
        <begin position="178"/>
        <end position="199"/>
    </location>
</feature>
<evidence type="ECO:0000256" key="1">
    <source>
        <dbReference type="SAM" id="Phobius"/>
    </source>
</evidence>
<dbReference type="Proteomes" id="UP000178429">
    <property type="component" value="Unassembled WGS sequence"/>
</dbReference>
<keyword evidence="1" id="KW-1133">Transmembrane helix</keyword>
<proteinExistence type="predicted"/>
<dbReference type="STRING" id="1802525.A2975_01995"/>
<comment type="caution">
    <text evidence="2">The sequence shown here is derived from an EMBL/GenBank/DDBJ whole genome shotgun (WGS) entry which is preliminary data.</text>
</comment>
<feature type="transmembrane region" description="Helical" evidence="1">
    <location>
        <begin position="123"/>
        <end position="140"/>
    </location>
</feature>
<evidence type="ECO:0000313" key="3">
    <source>
        <dbReference type="Proteomes" id="UP000178429"/>
    </source>
</evidence>
<dbReference type="Pfam" id="PF18900">
    <property type="entry name" value="DUF5656"/>
    <property type="match status" value="1"/>
</dbReference>
<accession>A0A1F8C307</accession>
<feature type="transmembrane region" description="Helical" evidence="1">
    <location>
        <begin position="89"/>
        <end position="111"/>
    </location>
</feature>
<name>A0A1F8C307_9BACT</name>
<feature type="transmembrane region" description="Helical" evidence="1">
    <location>
        <begin position="205"/>
        <end position="225"/>
    </location>
</feature>
<sequence>MSKRKKFLITSALLASGFVGINFLDNEVRFWAIGGLTILTIVLFYWSLAEGLALDATLLTLVLPALFTLGVGIFWFLLPATIFARIPVVALYGLGIYALGLTLNIYTVSAIRTIALSRAAKGVGFVLTLFTAFLLFDALFSLKTQIWIFAPAIVTTSFPLFLQGFWSTRLTKEIEKKLLFYSLISGLLIGEIGLMLYFWPVTIVVGSLFLTIGVYILLGLGQASLEGRLFTQTVRDYLTVGLLVFLSMLIVTRWAG</sequence>
<reference evidence="2 3" key="1">
    <citation type="journal article" date="2016" name="Nat. Commun.">
        <title>Thousands of microbial genomes shed light on interconnected biogeochemical processes in an aquifer system.</title>
        <authorList>
            <person name="Anantharaman K."/>
            <person name="Brown C.T."/>
            <person name="Hug L.A."/>
            <person name="Sharon I."/>
            <person name="Castelle C.J."/>
            <person name="Probst A.J."/>
            <person name="Thomas B.C."/>
            <person name="Singh A."/>
            <person name="Wilkins M.J."/>
            <person name="Karaoz U."/>
            <person name="Brodie E.L."/>
            <person name="Williams K.H."/>
            <person name="Hubbard S.S."/>
            <person name="Banfield J.F."/>
        </authorList>
    </citation>
    <scope>NUCLEOTIDE SEQUENCE [LARGE SCALE GENOMIC DNA]</scope>
</reference>
<feature type="transmembrane region" description="Helical" evidence="1">
    <location>
        <begin position="30"/>
        <end position="49"/>
    </location>
</feature>
<keyword evidence="1" id="KW-0472">Membrane</keyword>
<dbReference type="EMBL" id="MGHL01000004">
    <property type="protein sequence ID" value="OGM70530.1"/>
    <property type="molecule type" value="Genomic_DNA"/>
</dbReference>
<gene>
    <name evidence="2" type="ORF">A2975_01995</name>
</gene>
<organism evidence="2 3">
    <name type="scientific">Candidatus Woesebacteria bacterium RIFCSPLOWO2_01_FULL_44_14</name>
    <dbReference type="NCBI Taxonomy" id="1802525"/>
    <lineage>
        <taxon>Bacteria</taxon>
        <taxon>Candidatus Woeseibacteriota</taxon>
    </lineage>
</organism>
<feature type="transmembrane region" description="Helical" evidence="1">
    <location>
        <begin position="146"/>
        <end position="166"/>
    </location>
</feature>